<keyword evidence="6" id="KW-1185">Reference proteome</keyword>
<dbReference type="SUPFAM" id="SSF55073">
    <property type="entry name" value="Nucleotide cyclase"/>
    <property type="match status" value="1"/>
</dbReference>
<feature type="transmembrane region" description="Helical" evidence="1">
    <location>
        <begin position="12"/>
        <end position="35"/>
    </location>
</feature>
<dbReference type="Pfam" id="PF00990">
    <property type="entry name" value="GGDEF"/>
    <property type="match status" value="1"/>
</dbReference>
<keyword evidence="1" id="KW-0812">Transmembrane</keyword>
<dbReference type="SMART" id="SM00267">
    <property type="entry name" value="GGDEF"/>
    <property type="match status" value="1"/>
</dbReference>
<protein>
    <submittedName>
        <fullName evidence="5">EAL domain-containing protein</fullName>
    </submittedName>
</protein>
<dbReference type="SMART" id="SM00304">
    <property type="entry name" value="HAMP"/>
    <property type="match status" value="1"/>
</dbReference>
<dbReference type="RefSeq" id="WP_341634110.1">
    <property type="nucleotide sequence ID" value="NZ_JBANDX010000001.1"/>
</dbReference>
<evidence type="ECO:0000259" key="3">
    <source>
        <dbReference type="PROSITE" id="PS50885"/>
    </source>
</evidence>
<comment type="caution">
    <text evidence="5">The sequence shown here is derived from an EMBL/GenBank/DDBJ whole genome shotgun (WGS) entry which is preliminary data.</text>
</comment>
<dbReference type="Pfam" id="PF00672">
    <property type="entry name" value="HAMP"/>
    <property type="match status" value="1"/>
</dbReference>
<feature type="domain" description="EAL" evidence="2">
    <location>
        <begin position="561"/>
        <end position="817"/>
    </location>
</feature>
<gene>
    <name evidence="5" type="ORF">V8Z71_01795</name>
</gene>
<dbReference type="InterPro" id="IPR050706">
    <property type="entry name" value="Cyclic-di-GMP_PDE-like"/>
</dbReference>
<keyword evidence="1" id="KW-0472">Membrane</keyword>
<dbReference type="PROSITE" id="PS50885">
    <property type="entry name" value="HAMP"/>
    <property type="match status" value="1"/>
</dbReference>
<evidence type="ECO:0000259" key="2">
    <source>
        <dbReference type="PROSITE" id="PS50883"/>
    </source>
</evidence>
<reference evidence="5 6" key="1">
    <citation type="submission" date="2024-02" db="EMBL/GenBank/DDBJ databases">
        <title>Bacteria isolated from the canopy kelp, Nereocystis luetkeana.</title>
        <authorList>
            <person name="Pfister C.A."/>
            <person name="Younker I.T."/>
            <person name="Light S.H."/>
        </authorList>
    </citation>
    <scope>NUCLEOTIDE SEQUENCE [LARGE SCALE GENOMIC DNA]</scope>
    <source>
        <strain evidence="5 6">TI.1.15</strain>
    </source>
</reference>
<dbReference type="CDD" id="cd06225">
    <property type="entry name" value="HAMP"/>
    <property type="match status" value="1"/>
</dbReference>
<organism evidence="5 6">
    <name type="scientific">Vibrio echinoideorum</name>
    <dbReference type="NCBI Taxonomy" id="2100116"/>
    <lineage>
        <taxon>Bacteria</taxon>
        <taxon>Pseudomonadati</taxon>
        <taxon>Pseudomonadota</taxon>
        <taxon>Gammaproteobacteria</taxon>
        <taxon>Vibrionales</taxon>
        <taxon>Vibrionaceae</taxon>
        <taxon>Vibrio</taxon>
    </lineage>
</organism>
<dbReference type="InterPro" id="IPR029787">
    <property type="entry name" value="Nucleotide_cyclase"/>
</dbReference>
<dbReference type="Pfam" id="PF00563">
    <property type="entry name" value="EAL"/>
    <property type="match status" value="1"/>
</dbReference>
<dbReference type="InterPro" id="IPR003660">
    <property type="entry name" value="HAMP_dom"/>
</dbReference>
<dbReference type="InterPro" id="IPR035919">
    <property type="entry name" value="EAL_sf"/>
</dbReference>
<dbReference type="PANTHER" id="PTHR33121:SF70">
    <property type="entry name" value="SIGNALING PROTEIN YKOW"/>
    <property type="match status" value="1"/>
</dbReference>
<dbReference type="Proteomes" id="UP001377160">
    <property type="component" value="Unassembled WGS sequence"/>
</dbReference>
<accession>A0ABU9FLD5</accession>
<dbReference type="PROSITE" id="PS50887">
    <property type="entry name" value="GGDEF"/>
    <property type="match status" value="1"/>
</dbReference>
<dbReference type="SUPFAM" id="SSF141868">
    <property type="entry name" value="EAL domain-like"/>
    <property type="match status" value="1"/>
</dbReference>
<dbReference type="Gene3D" id="3.20.20.450">
    <property type="entry name" value="EAL domain"/>
    <property type="match status" value="1"/>
</dbReference>
<dbReference type="Gene3D" id="3.30.70.270">
    <property type="match status" value="1"/>
</dbReference>
<dbReference type="SUPFAM" id="SSF158472">
    <property type="entry name" value="HAMP domain-like"/>
    <property type="match status" value="1"/>
</dbReference>
<evidence type="ECO:0000313" key="5">
    <source>
        <dbReference type="EMBL" id="MEL0607024.1"/>
    </source>
</evidence>
<dbReference type="SMART" id="SM00052">
    <property type="entry name" value="EAL"/>
    <property type="match status" value="1"/>
</dbReference>
<dbReference type="InterPro" id="IPR000160">
    <property type="entry name" value="GGDEF_dom"/>
</dbReference>
<feature type="domain" description="HAMP" evidence="3">
    <location>
        <begin position="325"/>
        <end position="377"/>
    </location>
</feature>
<dbReference type="InterPro" id="IPR001633">
    <property type="entry name" value="EAL_dom"/>
</dbReference>
<sequence length="830" mass="94534">MKLNQINITQRLIISNLLSLLIVSLAVIMVIRSLYYVESTLKTETSTHVSELIVNSEISRRVFTLTSRVKLLEQTFLFSETTLSEEAFNVDFQLQRLRGLSTNEGFSQRIDAFINNFHRFLGSSLALNRILKQTNKIDVTLADQLDQLEFAIADSKLKHLDKPDFIRYNNELDLINMLRESFLTSGKMVGDIHSRITPETEKVLLIEVEKELDIFLLHLENVDIETAAVIAEKKKISRTVRQYNAALKRIRANLEQRWLVMASLLAAQSDLLEMVENTESRVQKQALELTDQLEKEIGKSRLNAIVMSFFAFVLSILLVNHVVRHHIRKPLNALRHGFDRLESGSLKNPIALGRADEWSHLEKAYNDMASRLSEAYLELTEEKKNFDFLAHHDPLTGLANRLLATKKLDKEIKLSTNTNTPFLLLYLDIDEFKTINDSLGHAPGDNLLVNVSDILRNLIGETGFVARMGGDEFMIIFSNVGLKEGEALAERLNQALRKPYYIGNSSIFVSASIGVCEYPTHGLDGETLIRNADTAMYHAKRNGRDQYRIYADKMTHEVNDLIETNIGLRQAINNGELEVFFQPKVDLNSQEIIGAEALVRWRHPKLGLLPPIDFLEVAEKSDLIIDIDKWVFKEVANLITEWQHAGIDLQGVIFSVNFSARMFYMTDLAQQLQVILDETDCKPHQLLLEITERDMMRDFETCSRTIEVLHSKGYKIAIDDFGTGYSSLSVLKNLSADCVKLDRSFIEDINSSKVDYEITCAVLKLAQILDFSVIAEGLETQSHVETLRNIGCKYAQGYFFAKPLPVDAWLSYFLINSKQNENKLHARELL</sequence>
<evidence type="ECO:0000256" key="1">
    <source>
        <dbReference type="SAM" id="Phobius"/>
    </source>
</evidence>
<feature type="domain" description="GGDEF" evidence="4">
    <location>
        <begin position="420"/>
        <end position="552"/>
    </location>
</feature>
<dbReference type="InterPro" id="IPR043128">
    <property type="entry name" value="Rev_trsase/Diguanyl_cyclase"/>
</dbReference>
<dbReference type="CDD" id="cd01948">
    <property type="entry name" value="EAL"/>
    <property type="match status" value="1"/>
</dbReference>
<name>A0ABU9FLD5_9VIBR</name>
<evidence type="ECO:0000313" key="6">
    <source>
        <dbReference type="Proteomes" id="UP001377160"/>
    </source>
</evidence>
<dbReference type="CDD" id="cd01949">
    <property type="entry name" value="GGDEF"/>
    <property type="match status" value="1"/>
</dbReference>
<dbReference type="NCBIfam" id="TIGR00254">
    <property type="entry name" value="GGDEF"/>
    <property type="match status" value="1"/>
</dbReference>
<evidence type="ECO:0000259" key="4">
    <source>
        <dbReference type="PROSITE" id="PS50887"/>
    </source>
</evidence>
<dbReference type="PROSITE" id="PS50883">
    <property type="entry name" value="EAL"/>
    <property type="match status" value="1"/>
</dbReference>
<proteinExistence type="predicted"/>
<dbReference type="EMBL" id="JBANDX010000001">
    <property type="protein sequence ID" value="MEL0607024.1"/>
    <property type="molecule type" value="Genomic_DNA"/>
</dbReference>
<keyword evidence="1" id="KW-1133">Transmembrane helix</keyword>
<dbReference type="Gene3D" id="6.10.340.10">
    <property type="match status" value="1"/>
</dbReference>
<dbReference type="PANTHER" id="PTHR33121">
    <property type="entry name" value="CYCLIC DI-GMP PHOSPHODIESTERASE PDEF"/>
    <property type="match status" value="1"/>
</dbReference>